<dbReference type="InterPro" id="IPR050939">
    <property type="entry name" value="Olfactory_GPCR1"/>
</dbReference>
<evidence type="ECO:0000256" key="4">
    <source>
        <dbReference type="ARBA" id="ARBA00022606"/>
    </source>
</evidence>
<dbReference type="AlphaFoldDB" id="A0A8J6EHX4"/>
<dbReference type="GO" id="GO:0004984">
    <property type="term" value="F:olfactory receptor activity"/>
    <property type="evidence" value="ECO:0007669"/>
    <property type="project" value="InterPro"/>
</dbReference>
<dbReference type="Proteomes" id="UP000770717">
    <property type="component" value="Unassembled WGS sequence"/>
</dbReference>
<feature type="transmembrane region" description="Helical" evidence="15">
    <location>
        <begin position="200"/>
        <end position="226"/>
    </location>
</feature>
<name>A0A8J6EHX4_ELECQ</name>
<keyword evidence="7 15" id="KW-1133">Transmembrane helix</keyword>
<keyword evidence="10" id="KW-1015">Disulfide bond</keyword>
<keyword evidence="11 14" id="KW-0675">Receptor</keyword>
<keyword evidence="12" id="KW-0325">Glycoprotein</keyword>
<evidence type="ECO:0000256" key="6">
    <source>
        <dbReference type="ARBA" id="ARBA00022725"/>
    </source>
</evidence>
<feature type="transmembrane region" description="Helical" evidence="15">
    <location>
        <begin position="61"/>
        <end position="87"/>
    </location>
</feature>
<evidence type="ECO:0000256" key="15">
    <source>
        <dbReference type="RuleBase" id="RU363047"/>
    </source>
</evidence>
<proteinExistence type="inferred from homology"/>
<feature type="transmembrane region" description="Helical" evidence="15">
    <location>
        <begin position="25"/>
        <end position="49"/>
    </location>
</feature>
<keyword evidence="8 14" id="KW-0297">G-protein coupled receptor</keyword>
<feature type="transmembrane region" description="Helical" evidence="15">
    <location>
        <begin position="140"/>
        <end position="163"/>
    </location>
</feature>
<feature type="transmembrane region" description="Helical" evidence="15">
    <location>
        <begin position="99"/>
        <end position="120"/>
    </location>
</feature>
<accession>A0A8J6EHX4</accession>
<evidence type="ECO:0000256" key="7">
    <source>
        <dbReference type="ARBA" id="ARBA00022989"/>
    </source>
</evidence>
<organism evidence="17 18">
    <name type="scientific">Eleutherodactylus coqui</name>
    <name type="common">Puerto Rican coqui</name>
    <dbReference type="NCBI Taxonomy" id="57060"/>
    <lineage>
        <taxon>Eukaryota</taxon>
        <taxon>Metazoa</taxon>
        <taxon>Chordata</taxon>
        <taxon>Craniata</taxon>
        <taxon>Vertebrata</taxon>
        <taxon>Euteleostomi</taxon>
        <taxon>Amphibia</taxon>
        <taxon>Batrachia</taxon>
        <taxon>Anura</taxon>
        <taxon>Neobatrachia</taxon>
        <taxon>Hyloidea</taxon>
        <taxon>Eleutherodactylidae</taxon>
        <taxon>Eleutherodactylinae</taxon>
        <taxon>Eleutherodactylus</taxon>
        <taxon>Eleutherodactylus</taxon>
    </lineage>
</organism>
<dbReference type="Pfam" id="PF13853">
    <property type="entry name" value="7tm_4"/>
    <property type="match status" value="1"/>
</dbReference>
<evidence type="ECO:0000256" key="12">
    <source>
        <dbReference type="ARBA" id="ARBA00023180"/>
    </source>
</evidence>
<dbReference type="FunFam" id="1.10.1220.70:FF:000001">
    <property type="entry name" value="Olfactory receptor"/>
    <property type="match status" value="1"/>
</dbReference>
<sequence length="312" mass="35256">MQHHNLSKVSDILLLGFQNLQNFNFLLFLLLLIIFCVTVCGNLLIILVVACSRALHSPMYFFLTQLSLTDILLTATIIPNMLHIVLYGETSVPLIGCLIQFYFFAGSIGLECLLLTVMSYDRYQAICNPLHYTSVMGLTLCLRVVLLFWLMIFTFVLMVSLTVSQLDFCGPNTIDHFFCDLKPLLELSCSDTFIVKMETLVLAILLAIFPLTVIIVSYVYIIFSILKIPSVTGRHKTFSTCSAHLSVVSIYYGSIIIIYIFPHQQSAKTLLSLLYTVVTPLLNPMIYSLSNRDIKQALRKLLKNISYSIFST</sequence>
<feature type="transmembrane region" description="Helical" evidence="15">
    <location>
        <begin position="273"/>
        <end position="290"/>
    </location>
</feature>
<evidence type="ECO:0000313" key="18">
    <source>
        <dbReference type="Proteomes" id="UP000770717"/>
    </source>
</evidence>
<evidence type="ECO:0000256" key="13">
    <source>
        <dbReference type="ARBA" id="ARBA00023224"/>
    </source>
</evidence>
<keyword evidence="6 15" id="KW-0552">Olfaction</keyword>
<evidence type="ECO:0000256" key="3">
    <source>
        <dbReference type="ARBA" id="ARBA00022475"/>
    </source>
</evidence>
<comment type="caution">
    <text evidence="17">The sequence shown here is derived from an EMBL/GenBank/DDBJ whole genome shotgun (WGS) entry which is preliminary data.</text>
</comment>
<evidence type="ECO:0000256" key="2">
    <source>
        <dbReference type="ARBA" id="ARBA00010663"/>
    </source>
</evidence>
<dbReference type="EMBL" id="WNTK01000576">
    <property type="protein sequence ID" value="KAG9469301.1"/>
    <property type="molecule type" value="Genomic_DNA"/>
</dbReference>
<dbReference type="InterPro" id="IPR000725">
    <property type="entry name" value="Olfact_rcpt"/>
</dbReference>
<feature type="transmembrane region" description="Helical" evidence="15">
    <location>
        <begin position="238"/>
        <end position="261"/>
    </location>
</feature>
<comment type="subcellular location">
    <subcellularLocation>
        <location evidence="1 15">Cell membrane</location>
        <topology evidence="1 15">Multi-pass membrane protein</topology>
    </subcellularLocation>
</comment>
<protein>
    <recommendedName>
        <fullName evidence="15">Olfactory receptor</fullName>
    </recommendedName>
</protein>
<evidence type="ECO:0000259" key="16">
    <source>
        <dbReference type="PROSITE" id="PS50262"/>
    </source>
</evidence>
<evidence type="ECO:0000256" key="14">
    <source>
        <dbReference type="RuleBase" id="RU000688"/>
    </source>
</evidence>
<feature type="domain" description="G-protein coupled receptors family 1 profile" evidence="16">
    <location>
        <begin position="41"/>
        <end position="287"/>
    </location>
</feature>
<dbReference type="PROSITE" id="PS50262">
    <property type="entry name" value="G_PROTEIN_RECEP_F1_2"/>
    <property type="match status" value="1"/>
</dbReference>
<dbReference type="GO" id="GO:0004930">
    <property type="term" value="F:G protein-coupled receptor activity"/>
    <property type="evidence" value="ECO:0007669"/>
    <property type="project" value="UniProtKB-KW"/>
</dbReference>
<evidence type="ECO:0000256" key="9">
    <source>
        <dbReference type="ARBA" id="ARBA00023136"/>
    </source>
</evidence>
<keyword evidence="18" id="KW-1185">Reference proteome</keyword>
<dbReference type="FunFam" id="1.20.1070.10:FF:000010">
    <property type="entry name" value="Olfactory receptor"/>
    <property type="match status" value="1"/>
</dbReference>
<evidence type="ECO:0000256" key="1">
    <source>
        <dbReference type="ARBA" id="ARBA00004651"/>
    </source>
</evidence>
<evidence type="ECO:0000313" key="17">
    <source>
        <dbReference type="EMBL" id="KAG9469301.1"/>
    </source>
</evidence>
<reference evidence="17" key="1">
    <citation type="thesis" date="2020" institute="ProQuest LLC" country="789 East Eisenhower Parkway, Ann Arbor, MI, USA">
        <title>Comparative Genomics and Chromosome Evolution.</title>
        <authorList>
            <person name="Mudd A.B."/>
        </authorList>
    </citation>
    <scope>NUCLEOTIDE SEQUENCE</scope>
    <source>
        <strain evidence="17">HN-11 Male</strain>
        <tissue evidence="17">Kidney and liver</tissue>
    </source>
</reference>
<dbReference type="PRINTS" id="PR00245">
    <property type="entry name" value="OLFACTORYR"/>
</dbReference>
<gene>
    <name evidence="17" type="ORF">GDO78_020885</name>
</gene>
<dbReference type="InterPro" id="IPR017452">
    <property type="entry name" value="GPCR_Rhodpsn_7TM"/>
</dbReference>
<comment type="similarity">
    <text evidence="2 14">Belongs to the G-protein coupled receptor 1 family.</text>
</comment>
<keyword evidence="9 15" id="KW-0472">Membrane</keyword>
<evidence type="ECO:0000256" key="11">
    <source>
        <dbReference type="ARBA" id="ARBA00023170"/>
    </source>
</evidence>
<dbReference type="PANTHER" id="PTHR24242:SF253">
    <property type="entry name" value="OLFACTORY RECEPTOR-RELATED"/>
    <property type="match status" value="1"/>
</dbReference>
<dbReference type="PANTHER" id="PTHR24242">
    <property type="entry name" value="G-PROTEIN COUPLED RECEPTOR"/>
    <property type="match status" value="1"/>
</dbReference>
<evidence type="ECO:0000256" key="10">
    <source>
        <dbReference type="ARBA" id="ARBA00023157"/>
    </source>
</evidence>
<dbReference type="PRINTS" id="PR00237">
    <property type="entry name" value="GPCRRHODOPSN"/>
</dbReference>
<keyword evidence="3 15" id="KW-1003">Cell membrane</keyword>
<evidence type="ECO:0000256" key="8">
    <source>
        <dbReference type="ARBA" id="ARBA00023040"/>
    </source>
</evidence>
<dbReference type="PROSITE" id="PS00237">
    <property type="entry name" value="G_PROTEIN_RECEP_F1_1"/>
    <property type="match status" value="1"/>
</dbReference>
<keyword evidence="4 15" id="KW-0716">Sensory transduction</keyword>
<dbReference type="SUPFAM" id="SSF81321">
    <property type="entry name" value="Family A G protein-coupled receptor-like"/>
    <property type="match status" value="1"/>
</dbReference>
<evidence type="ECO:0000256" key="5">
    <source>
        <dbReference type="ARBA" id="ARBA00022692"/>
    </source>
</evidence>
<dbReference type="InterPro" id="IPR000276">
    <property type="entry name" value="GPCR_Rhodpsn"/>
</dbReference>
<dbReference type="GO" id="GO:0005886">
    <property type="term" value="C:plasma membrane"/>
    <property type="evidence" value="ECO:0007669"/>
    <property type="project" value="UniProtKB-SubCell"/>
</dbReference>
<keyword evidence="5 14" id="KW-0812">Transmembrane</keyword>
<keyword evidence="13 14" id="KW-0807">Transducer</keyword>
<dbReference type="Gene3D" id="1.20.1070.10">
    <property type="entry name" value="Rhodopsin 7-helix transmembrane proteins"/>
    <property type="match status" value="1"/>
</dbReference>